<accession>A0A1G5IR25</accession>
<sequence length="119" mass="13554">MSRSDVDTLLQDLKEGRLLDKRNFEGLDVDAYLDERDEPPFADAWMQAYERYAGDSVVAEDEVLRQIRETAFKRTLALTGEPELAGYVSDDFGLIGCYLLQGGEQDAFVERLYEGYVKT</sequence>
<dbReference type="AlphaFoldDB" id="A0A1G5IR25"/>
<evidence type="ECO:0000313" key="1">
    <source>
        <dbReference type="EMBL" id="SCY77868.1"/>
    </source>
</evidence>
<dbReference type="EMBL" id="FMVM01000009">
    <property type="protein sequence ID" value="SCY77868.1"/>
    <property type="molecule type" value="Genomic_DNA"/>
</dbReference>
<organism evidence="1 2">
    <name type="scientific">Paenibacillus polysaccharolyticus</name>
    <dbReference type="NCBI Taxonomy" id="582692"/>
    <lineage>
        <taxon>Bacteria</taxon>
        <taxon>Bacillati</taxon>
        <taxon>Bacillota</taxon>
        <taxon>Bacilli</taxon>
        <taxon>Bacillales</taxon>
        <taxon>Paenibacillaceae</taxon>
        <taxon>Paenibacillus</taxon>
    </lineage>
</organism>
<reference evidence="2" key="1">
    <citation type="submission" date="2016-10" db="EMBL/GenBank/DDBJ databases">
        <authorList>
            <person name="Varghese N."/>
            <person name="Submissions S."/>
        </authorList>
    </citation>
    <scope>NUCLEOTIDE SEQUENCE [LARGE SCALE GENOMIC DNA]</scope>
    <source>
        <strain evidence="2">BL9</strain>
    </source>
</reference>
<dbReference type="Proteomes" id="UP000198538">
    <property type="component" value="Unassembled WGS sequence"/>
</dbReference>
<keyword evidence="2" id="KW-1185">Reference proteome</keyword>
<name>A0A1G5IR25_9BACL</name>
<gene>
    <name evidence="1" type="ORF">SAMN05720606_10976</name>
</gene>
<protein>
    <submittedName>
        <fullName evidence="1">Uncharacterized protein</fullName>
    </submittedName>
</protein>
<dbReference type="RefSeq" id="WP_090920736.1">
    <property type="nucleotide sequence ID" value="NZ_FMVM01000009.1"/>
</dbReference>
<evidence type="ECO:0000313" key="2">
    <source>
        <dbReference type="Proteomes" id="UP000198538"/>
    </source>
</evidence>
<proteinExistence type="predicted"/>
<dbReference type="STRING" id="582692.SAMN05720606_10976"/>